<dbReference type="PANTHER" id="PTHR24351">
    <property type="entry name" value="RIBOSOMAL PROTEIN S6 KINASE"/>
    <property type="match status" value="1"/>
</dbReference>
<dbReference type="InterPro" id="IPR011009">
    <property type="entry name" value="Kinase-like_dom_sf"/>
</dbReference>
<gene>
    <name evidence="9" type="primary">LOC121399891</name>
</gene>
<evidence type="ECO:0000256" key="4">
    <source>
        <dbReference type="ARBA" id="ARBA00022777"/>
    </source>
</evidence>
<evidence type="ECO:0000256" key="2">
    <source>
        <dbReference type="ARBA" id="ARBA00022679"/>
    </source>
</evidence>
<dbReference type="RefSeq" id="XP_041437778.1">
    <property type="nucleotide sequence ID" value="XM_041581844.1"/>
</dbReference>
<organism evidence="8 9">
    <name type="scientific">Xenopus laevis</name>
    <name type="common">African clawed frog</name>
    <dbReference type="NCBI Taxonomy" id="8355"/>
    <lineage>
        <taxon>Eukaryota</taxon>
        <taxon>Metazoa</taxon>
        <taxon>Chordata</taxon>
        <taxon>Craniata</taxon>
        <taxon>Vertebrata</taxon>
        <taxon>Euteleostomi</taxon>
        <taxon>Amphibia</taxon>
        <taxon>Batrachia</taxon>
        <taxon>Anura</taxon>
        <taxon>Pipoidea</taxon>
        <taxon>Pipidae</taxon>
        <taxon>Xenopodinae</taxon>
        <taxon>Xenopus</taxon>
        <taxon>Xenopus</taxon>
    </lineage>
</organism>
<reference evidence="9" key="1">
    <citation type="submission" date="2025-08" db="UniProtKB">
        <authorList>
            <consortium name="RefSeq"/>
        </authorList>
    </citation>
    <scope>IDENTIFICATION</scope>
    <source>
        <strain evidence="9">J_2021</strain>
        <tissue evidence="9">Erythrocytes</tissue>
    </source>
</reference>
<evidence type="ECO:0000256" key="1">
    <source>
        <dbReference type="ARBA" id="ARBA00022527"/>
    </source>
</evidence>
<dbReference type="GO" id="GO:0004674">
    <property type="term" value="F:protein serine/threonine kinase activity"/>
    <property type="evidence" value="ECO:0007669"/>
    <property type="project" value="UniProtKB-KW"/>
</dbReference>
<sequence length="237" mass="26803">MAKSCPFLCHLHAAFQSEVQVFFVLEYACGGTLNNIISKNGRLPTETIHDLKPDNILVDRGGHIKICDFGISAEGLFDKKLICGLGGTPGYRAPEVLLLEWYNAGADWWSLGVTIYEMAIAKQPFSPSISVVKEFISIKTPEYPSHMSQELQDLLSKLLEKDKKQRLGVNGNIREHPFFASINWENLEKKKVKTPFQPKMPFASEFSVISPGLSADAFKRERVEELSYVDPTWHWQE</sequence>
<keyword evidence="1" id="KW-0723">Serine/threonine-protein kinase</keyword>
<dbReference type="Proteomes" id="UP000186698">
    <property type="component" value="Chromosome 2L"/>
</dbReference>
<keyword evidence="3" id="KW-0547">Nucleotide-binding</keyword>
<dbReference type="SMART" id="SM00220">
    <property type="entry name" value="S_TKc"/>
    <property type="match status" value="1"/>
</dbReference>
<dbReference type="GO" id="GO:0005524">
    <property type="term" value="F:ATP binding"/>
    <property type="evidence" value="ECO:0007669"/>
    <property type="project" value="UniProtKB-KW"/>
</dbReference>
<evidence type="ECO:0000313" key="9">
    <source>
        <dbReference type="RefSeq" id="XP_041437778.1"/>
    </source>
</evidence>
<dbReference type="PROSITE" id="PS50011">
    <property type="entry name" value="PROTEIN_KINASE_DOM"/>
    <property type="match status" value="1"/>
</dbReference>
<name>A0A8J1M808_XENLA</name>
<evidence type="ECO:0000256" key="5">
    <source>
        <dbReference type="ARBA" id="ARBA00022840"/>
    </source>
</evidence>
<dbReference type="InterPro" id="IPR000719">
    <property type="entry name" value="Prot_kinase_dom"/>
</dbReference>
<dbReference type="Pfam" id="PF00069">
    <property type="entry name" value="Pkinase"/>
    <property type="match status" value="1"/>
</dbReference>
<dbReference type="SUPFAM" id="SSF56112">
    <property type="entry name" value="Protein kinase-like (PK-like)"/>
    <property type="match status" value="1"/>
</dbReference>
<dbReference type="PROSITE" id="PS51285">
    <property type="entry name" value="AGC_KINASE_CTER"/>
    <property type="match status" value="1"/>
</dbReference>
<evidence type="ECO:0000259" key="6">
    <source>
        <dbReference type="PROSITE" id="PS50011"/>
    </source>
</evidence>
<keyword evidence="8" id="KW-1185">Reference proteome</keyword>
<dbReference type="Gene3D" id="1.10.510.10">
    <property type="entry name" value="Transferase(Phosphotransferase) domain 1"/>
    <property type="match status" value="2"/>
</dbReference>
<keyword evidence="4" id="KW-0418">Kinase</keyword>
<proteinExistence type="predicted"/>
<accession>A0A8J1M808</accession>
<dbReference type="Gene3D" id="3.30.200.20">
    <property type="entry name" value="Phosphorylase Kinase, domain 1"/>
    <property type="match status" value="1"/>
</dbReference>
<feature type="domain" description="AGC-kinase C-terminal" evidence="7">
    <location>
        <begin position="180"/>
        <end position="237"/>
    </location>
</feature>
<keyword evidence="2" id="KW-0808">Transferase</keyword>
<dbReference type="AlphaFoldDB" id="A0A8J1M808"/>
<dbReference type="InterPro" id="IPR000961">
    <property type="entry name" value="AGC-kinase_C"/>
</dbReference>
<evidence type="ECO:0000259" key="7">
    <source>
        <dbReference type="PROSITE" id="PS51285"/>
    </source>
</evidence>
<feature type="domain" description="Protein kinase" evidence="6">
    <location>
        <begin position="1"/>
        <end position="179"/>
    </location>
</feature>
<protein>
    <submittedName>
        <fullName evidence="9">Protein kinase C delta type-like isoform X2</fullName>
    </submittedName>
</protein>
<evidence type="ECO:0000256" key="3">
    <source>
        <dbReference type="ARBA" id="ARBA00022741"/>
    </source>
</evidence>
<evidence type="ECO:0000313" key="8">
    <source>
        <dbReference type="Proteomes" id="UP000186698"/>
    </source>
</evidence>
<dbReference type="GeneID" id="121399891"/>
<keyword evidence="5" id="KW-0067">ATP-binding</keyword>